<organism evidence="1 2">
    <name type="scientific">Lasius niger</name>
    <name type="common">Black garden ant</name>
    <dbReference type="NCBI Taxonomy" id="67767"/>
    <lineage>
        <taxon>Eukaryota</taxon>
        <taxon>Metazoa</taxon>
        <taxon>Ecdysozoa</taxon>
        <taxon>Arthropoda</taxon>
        <taxon>Hexapoda</taxon>
        <taxon>Insecta</taxon>
        <taxon>Pterygota</taxon>
        <taxon>Neoptera</taxon>
        <taxon>Endopterygota</taxon>
        <taxon>Hymenoptera</taxon>
        <taxon>Apocrita</taxon>
        <taxon>Aculeata</taxon>
        <taxon>Formicoidea</taxon>
        <taxon>Formicidae</taxon>
        <taxon>Formicinae</taxon>
        <taxon>Lasius</taxon>
        <taxon>Lasius</taxon>
    </lineage>
</organism>
<evidence type="ECO:0000313" key="2">
    <source>
        <dbReference type="Proteomes" id="UP000036403"/>
    </source>
</evidence>
<dbReference type="PaxDb" id="67767-A0A0J7KTH7"/>
<dbReference type="Gene3D" id="1.50.10.100">
    <property type="entry name" value="Chondroitin AC/alginate lyase"/>
    <property type="match status" value="1"/>
</dbReference>
<evidence type="ECO:0000313" key="1">
    <source>
        <dbReference type="EMBL" id="KMQ93727.1"/>
    </source>
</evidence>
<protein>
    <submittedName>
        <fullName evidence="1">Occlusion derived virus envelope protein 66</fullName>
    </submittedName>
</protein>
<keyword evidence="2" id="KW-1185">Reference proteome</keyword>
<accession>A0A0J7KTH7</accession>
<sequence>MFDLVRRQDEESTNLDKYRIGGNTTGIFEKWNSDHVALGDMGNWLIECACFYFRKENNSERRELCLNIMHDFVPRWETAMEGKYDGWIPWGTNWYQFSITMSNMLYHYLMVCYMANDRENINYAVKLILLLVKTPRKSLQFTRDDANTVYMGLPWIVAHYFKGDIDEALKHEDYHYVIEYIRFPHVKKRKDEGMYLDSTYITHTTVLAYGYMSEMTKMSQPLIGFDEQMRNFILDWRRAIRILFHPTLIYGPIGFLSRDKRLTAPTNVDSRLGIQVIPTCLFIRMYDNDYSFACRGQNEWISYYEADATYSTLAQYWVMYRGVRFKDKKSHEMKFPDVGFIYPKYLTAAKTELTKEHIIIASQQLTTDTWIPEKLTGADKPLAYGFVFAFKNIGIMRHFYRCKNLAYGEKYTIEKYKRPAMKNDYGRFTADELIICDLDKHTVKIFIRIEKEEPYDMILFADKETEWIAQQLIMGIWSYEWDCRQKKITKNNFKTLSSSAGVIEAEYPEGITVVNSDNNETVILMENEKPMIAMYPDADLNLNTSFTVKYKNEDLLFNFDELTNQFWKGDICIDV</sequence>
<dbReference type="EMBL" id="LBMM01003268">
    <property type="protein sequence ID" value="KMQ93727.1"/>
    <property type="molecule type" value="Genomic_DNA"/>
</dbReference>
<reference evidence="1 2" key="1">
    <citation type="submission" date="2015-04" db="EMBL/GenBank/DDBJ databases">
        <title>Lasius niger genome sequencing.</title>
        <authorList>
            <person name="Konorov E.A."/>
            <person name="Nikitin M.A."/>
            <person name="Kirill M.V."/>
            <person name="Chang P."/>
        </authorList>
    </citation>
    <scope>NUCLEOTIDE SEQUENCE [LARGE SCALE GENOMIC DNA]</scope>
    <source>
        <tissue evidence="1">Whole</tissue>
    </source>
</reference>
<keyword evidence="1" id="KW-0946">Virion</keyword>
<dbReference type="OrthoDB" id="7664747at2759"/>
<proteinExistence type="predicted"/>
<dbReference type="Proteomes" id="UP000036403">
    <property type="component" value="Unassembled WGS sequence"/>
</dbReference>
<comment type="caution">
    <text evidence="1">The sequence shown here is derived from an EMBL/GenBank/DDBJ whole genome shotgun (WGS) entry which is preliminary data.</text>
</comment>
<gene>
    <name evidence="1" type="ORF">RF55_6151</name>
</gene>
<dbReference type="SUPFAM" id="SSF48230">
    <property type="entry name" value="Chondroitin AC/alginate lyase"/>
    <property type="match status" value="1"/>
</dbReference>
<keyword evidence="1" id="KW-0261">Viral envelope protein</keyword>
<dbReference type="AlphaFoldDB" id="A0A0J7KTH7"/>
<dbReference type="InterPro" id="IPR008929">
    <property type="entry name" value="Chondroitin_lyas"/>
</dbReference>
<name>A0A0J7KTH7_LASNI</name>